<dbReference type="RefSeq" id="WP_322445599.1">
    <property type="nucleotide sequence ID" value="NZ_JAXOFX010000003.1"/>
</dbReference>
<reference evidence="1 2" key="1">
    <citation type="submission" date="2023-11" db="EMBL/GenBank/DDBJ databases">
        <title>Bacillus jintuensis, isolated from a mudflat on the Beibu Gulf coast.</title>
        <authorList>
            <person name="Li M."/>
        </authorList>
    </citation>
    <scope>NUCLEOTIDE SEQUENCE [LARGE SCALE GENOMIC DNA]</scope>
    <source>
        <strain evidence="1 2">31A1R</strain>
    </source>
</reference>
<sequence length="98" mass="11748">MKELLLSIKKFEMLLEKYKDDKRNTFEFFSYFKSLHRIQTTFDYIPILELGTILKNEKPTIYFELRNYATHSHVIELITTVDMDLDEATAKIEHIKSL</sequence>
<evidence type="ECO:0000313" key="1">
    <source>
        <dbReference type="EMBL" id="MDZ5471299.1"/>
    </source>
</evidence>
<protein>
    <recommendedName>
        <fullName evidence="3">DUF5655 domain-containing protein</fullName>
    </recommendedName>
</protein>
<keyword evidence="2" id="KW-1185">Reference proteome</keyword>
<name>A0ABU5IVY1_9BACI</name>
<gene>
    <name evidence="1" type="ORF">SM124_06020</name>
</gene>
<dbReference type="EMBL" id="JAXOFX010000003">
    <property type="protein sequence ID" value="MDZ5471299.1"/>
    <property type="molecule type" value="Genomic_DNA"/>
</dbReference>
<dbReference type="Proteomes" id="UP001290455">
    <property type="component" value="Unassembled WGS sequence"/>
</dbReference>
<evidence type="ECO:0000313" key="2">
    <source>
        <dbReference type="Proteomes" id="UP001290455"/>
    </source>
</evidence>
<proteinExistence type="predicted"/>
<accession>A0ABU5IVY1</accession>
<comment type="caution">
    <text evidence="1">The sequence shown here is derived from an EMBL/GenBank/DDBJ whole genome shotgun (WGS) entry which is preliminary data.</text>
</comment>
<organism evidence="1 2">
    <name type="scientific">Robertmurraya mangrovi</name>
    <dbReference type="NCBI Taxonomy" id="3098077"/>
    <lineage>
        <taxon>Bacteria</taxon>
        <taxon>Bacillati</taxon>
        <taxon>Bacillota</taxon>
        <taxon>Bacilli</taxon>
        <taxon>Bacillales</taxon>
        <taxon>Bacillaceae</taxon>
        <taxon>Robertmurraya</taxon>
    </lineage>
</organism>
<evidence type="ECO:0008006" key="3">
    <source>
        <dbReference type="Google" id="ProtNLM"/>
    </source>
</evidence>